<evidence type="ECO:0000256" key="1">
    <source>
        <dbReference type="SAM" id="MobiDB-lite"/>
    </source>
</evidence>
<comment type="caution">
    <text evidence="2">The sequence shown here is derived from an EMBL/GenBank/DDBJ whole genome shotgun (WGS) entry which is preliminary data.</text>
</comment>
<organism evidence="2 3">
    <name type="scientific">Pleurodeles waltl</name>
    <name type="common">Iberian ribbed newt</name>
    <dbReference type="NCBI Taxonomy" id="8319"/>
    <lineage>
        <taxon>Eukaryota</taxon>
        <taxon>Metazoa</taxon>
        <taxon>Chordata</taxon>
        <taxon>Craniata</taxon>
        <taxon>Vertebrata</taxon>
        <taxon>Euteleostomi</taxon>
        <taxon>Amphibia</taxon>
        <taxon>Batrachia</taxon>
        <taxon>Caudata</taxon>
        <taxon>Salamandroidea</taxon>
        <taxon>Salamandridae</taxon>
        <taxon>Pleurodelinae</taxon>
        <taxon>Pleurodeles</taxon>
    </lineage>
</organism>
<proteinExistence type="predicted"/>
<protein>
    <submittedName>
        <fullName evidence="2">Uncharacterized protein</fullName>
    </submittedName>
</protein>
<dbReference type="EMBL" id="JANPWB010000011">
    <property type="protein sequence ID" value="KAJ1125385.1"/>
    <property type="molecule type" value="Genomic_DNA"/>
</dbReference>
<feature type="region of interest" description="Disordered" evidence="1">
    <location>
        <begin position="20"/>
        <end position="131"/>
    </location>
</feature>
<feature type="compositionally biased region" description="Basic and acidic residues" evidence="1">
    <location>
        <begin position="26"/>
        <end position="40"/>
    </location>
</feature>
<accession>A0AAV7PB34</accession>
<sequence length="131" mass="15114">MLESAAWGHCEPQALVATLIEDRDDSEGQHCGAREPRQEGKGLPPSDEAQQQEQRRILERPHRTVPRTAHRGEKTEEGPLGTSLHRRTGSHDSRRWGREEHRRDKVKEGKREKKQEERREEKEGGGQAEKQ</sequence>
<gene>
    <name evidence="2" type="ORF">NDU88_003817</name>
</gene>
<dbReference type="Proteomes" id="UP001066276">
    <property type="component" value="Chromosome 7"/>
</dbReference>
<reference evidence="2" key="1">
    <citation type="journal article" date="2022" name="bioRxiv">
        <title>Sequencing and chromosome-scale assembly of the giantPleurodeles waltlgenome.</title>
        <authorList>
            <person name="Brown T."/>
            <person name="Elewa A."/>
            <person name="Iarovenko S."/>
            <person name="Subramanian E."/>
            <person name="Araus A.J."/>
            <person name="Petzold A."/>
            <person name="Susuki M."/>
            <person name="Suzuki K.-i.T."/>
            <person name="Hayashi T."/>
            <person name="Toyoda A."/>
            <person name="Oliveira C."/>
            <person name="Osipova E."/>
            <person name="Leigh N.D."/>
            <person name="Simon A."/>
            <person name="Yun M.H."/>
        </authorList>
    </citation>
    <scope>NUCLEOTIDE SEQUENCE</scope>
    <source>
        <strain evidence="2">20211129_DDA</strain>
        <tissue evidence="2">Liver</tissue>
    </source>
</reference>
<feature type="compositionally biased region" description="Basic and acidic residues" evidence="1">
    <location>
        <begin position="89"/>
        <end position="131"/>
    </location>
</feature>
<evidence type="ECO:0000313" key="3">
    <source>
        <dbReference type="Proteomes" id="UP001066276"/>
    </source>
</evidence>
<evidence type="ECO:0000313" key="2">
    <source>
        <dbReference type="EMBL" id="KAJ1125385.1"/>
    </source>
</evidence>
<name>A0AAV7PB34_PLEWA</name>
<keyword evidence="3" id="KW-1185">Reference proteome</keyword>
<feature type="compositionally biased region" description="Basic and acidic residues" evidence="1">
    <location>
        <begin position="53"/>
        <end position="62"/>
    </location>
</feature>
<dbReference type="AlphaFoldDB" id="A0AAV7PB34"/>